<name>A0A1E7FBJ1_9STRA</name>
<evidence type="ECO:0000313" key="3">
    <source>
        <dbReference type="Proteomes" id="UP000095751"/>
    </source>
</evidence>
<evidence type="ECO:0000313" key="2">
    <source>
        <dbReference type="EMBL" id="OEU15504.1"/>
    </source>
</evidence>
<sequence length="68" mass="7844">DIPESFICPLTLEIYRDPLMSRCGKNFERKAIVEWLDRGNDTCPLTRQPLSLSLLVPNAKLRIEVDGW</sequence>
<dbReference type="PANTHER" id="PTHR22849:SF163">
    <property type="entry name" value="U-BOX DOMAIN-CONTAINING PROTEIN"/>
    <property type="match status" value="1"/>
</dbReference>
<gene>
    <name evidence="2" type="ORF">FRACYDRAFT_165509</name>
</gene>
<evidence type="ECO:0000259" key="1">
    <source>
        <dbReference type="PROSITE" id="PS51698"/>
    </source>
</evidence>
<dbReference type="GO" id="GO:0061630">
    <property type="term" value="F:ubiquitin protein ligase activity"/>
    <property type="evidence" value="ECO:0007669"/>
    <property type="project" value="InterPro"/>
</dbReference>
<dbReference type="OrthoDB" id="424220at2759"/>
<accession>A0A1E7FBJ1</accession>
<dbReference type="Proteomes" id="UP000095751">
    <property type="component" value="Unassembled WGS sequence"/>
</dbReference>
<dbReference type="GO" id="GO:0016567">
    <property type="term" value="P:protein ubiquitination"/>
    <property type="evidence" value="ECO:0007669"/>
    <property type="project" value="InterPro"/>
</dbReference>
<dbReference type="SMR" id="A0A1E7FBJ1"/>
<dbReference type="Gene3D" id="3.30.40.10">
    <property type="entry name" value="Zinc/RING finger domain, C3HC4 (zinc finger)"/>
    <property type="match status" value="1"/>
</dbReference>
<dbReference type="AlphaFoldDB" id="A0A1E7FBJ1"/>
<dbReference type="InterPro" id="IPR003613">
    <property type="entry name" value="Ubox_domain"/>
</dbReference>
<keyword evidence="3" id="KW-1185">Reference proteome</keyword>
<dbReference type="PANTHER" id="PTHR22849">
    <property type="entry name" value="WDSAM1 PROTEIN"/>
    <property type="match status" value="1"/>
</dbReference>
<proteinExistence type="predicted"/>
<dbReference type="InterPro" id="IPR045210">
    <property type="entry name" value="RING-Ubox_PUB"/>
</dbReference>
<organism evidence="2 3">
    <name type="scientific">Fragilariopsis cylindrus CCMP1102</name>
    <dbReference type="NCBI Taxonomy" id="635003"/>
    <lineage>
        <taxon>Eukaryota</taxon>
        <taxon>Sar</taxon>
        <taxon>Stramenopiles</taxon>
        <taxon>Ochrophyta</taxon>
        <taxon>Bacillariophyta</taxon>
        <taxon>Bacillariophyceae</taxon>
        <taxon>Bacillariophycidae</taxon>
        <taxon>Bacillariales</taxon>
        <taxon>Bacillariaceae</taxon>
        <taxon>Fragilariopsis</taxon>
    </lineage>
</organism>
<feature type="non-terminal residue" evidence="2">
    <location>
        <position position="68"/>
    </location>
</feature>
<feature type="non-terminal residue" evidence="2">
    <location>
        <position position="1"/>
    </location>
</feature>
<dbReference type="PROSITE" id="PS51698">
    <property type="entry name" value="U_BOX"/>
    <property type="match status" value="1"/>
</dbReference>
<dbReference type="KEGG" id="fcy:FRACYDRAFT_165509"/>
<feature type="domain" description="U-box" evidence="1">
    <location>
        <begin position="1"/>
        <end position="68"/>
    </location>
</feature>
<dbReference type="CDD" id="cd16664">
    <property type="entry name" value="RING-Ubox_PUB"/>
    <property type="match status" value="1"/>
</dbReference>
<reference evidence="2 3" key="1">
    <citation type="submission" date="2016-09" db="EMBL/GenBank/DDBJ databases">
        <title>Extensive genetic diversity and differential bi-allelic expression allows diatom success in the polar Southern Ocean.</title>
        <authorList>
            <consortium name="DOE Joint Genome Institute"/>
            <person name="Mock T."/>
            <person name="Otillar R.P."/>
            <person name="Strauss J."/>
            <person name="Dupont C."/>
            <person name="Frickenhaus S."/>
            <person name="Maumus F."/>
            <person name="Mcmullan M."/>
            <person name="Sanges R."/>
            <person name="Schmutz J."/>
            <person name="Toseland A."/>
            <person name="Valas R."/>
            <person name="Veluchamy A."/>
            <person name="Ward B.J."/>
            <person name="Allen A."/>
            <person name="Barry K."/>
            <person name="Falciatore A."/>
            <person name="Ferrante M."/>
            <person name="Fortunato A.E."/>
            <person name="Gloeckner G."/>
            <person name="Gruber A."/>
            <person name="Hipkin R."/>
            <person name="Janech M."/>
            <person name="Kroth P."/>
            <person name="Leese F."/>
            <person name="Lindquist E."/>
            <person name="Lyon B.R."/>
            <person name="Martin J."/>
            <person name="Mayer C."/>
            <person name="Parker M."/>
            <person name="Quesneville H."/>
            <person name="Raymond J."/>
            <person name="Uhlig C."/>
            <person name="Valentin K.U."/>
            <person name="Worden A.Z."/>
            <person name="Armbrust E.V."/>
            <person name="Bowler C."/>
            <person name="Green B."/>
            <person name="Moulton V."/>
            <person name="Van Oosterhout C."/>
            <person name="Grigoriev I."/>
        </authorList>
    </citation>
    <scope>NUCLEOTIDE SEQUENCE [LARGE SCALE GENOMIC DNA]</scope>
    <source>
        <strain evidence="2 3">CCMP1102</strain>
    </source>
</reference>
<dbReference type="EMBL" id="KV784359">
    <property type="protein sequence ID" value="OEU15504.1"/>
    <property type="molecule type" value="Genomic_DNA"/>
</dbReference>
<dbReference type="InParanoid" id="A0A1E7FBJ1"/>
<dbReference type="Pfam" id="PF04564">
    <property type="entry name" value="U-box"/>
    <property type="match status" value="1"/>
</dbReference>
<dbReference type="InterPro" id="IPR045185">
    <property type="entry name" value="PUB22/23/24-like"/>
</dbReference>
<dbReference type="SMART" id="SM00504">
    <property type="entry name" value="Ubox"/>
    <property type="match status" value="1"/>
</dbReference>
<dbReference type="InterPro" id="IPR013083">
    <property type="entry name" value="Znf_RING/FYVE/PHD"/>
</dbReference>
<dbReference type="SUPFAM" id="SSF57850">
    <property type="entry name" value="RING/U-box"/>
    <property type="match status" value="1"/>
</dbReference>
<protein>
    <submittedName>
        <fullName evidence="2">U box</fullName>
    </submittedName>
</protein>